<dbReference type="AlphaFoldDB" id="A0AAE0YY30"/>
<name>A0AAE0YY30_9GAST</name>
<keyword evidence="2" id="KW-1185">Reference proteome</keyword>
<dbReference type="EMBL" id="JAWDGP010005256">
    <property type="protein sequence ID" value="KAK3758621.1"/>
    <property type="molecule type" value="Genomic_DNA"/>
</dbReference>
<gene>
    <name evidence="1" type="ORF">RRG08_019531</name>
</gene>
<organism evidence="1 2">
    <name type="scientific">Elysia crispata</name>
    <name type="common">lettuce slug</name>
    <dbReference type="NCBI Taxonomy" id="231223"/>
    <lineage>
        <taxon>Eukaryota</taxon>
        <taxon>Metazoa</taxon>
        <taxon>Spiralia</taxon>
        <taxon>Lophotrochozoa</taxon>
        <taxon>Mollusca</taxon>
        <taxon>Gastropoda</taxon>
        <taxon>Heterobranchia</taxon>
        <taxon>Euthyneura</taxon>
        <taxon>Panpulmonata</taxon>
        <taxon>Sacoglossa</taxon>
        <taxon>Placobranchoidea</taxon>
        <taxon>Plakobranchidae</taxon>
        <taxon>Elysia</taxon>
    </lineage>
</organism>
<proteinExistence type="predicted"/>
<evidence type="ECO:0000313" key="2">
    <source>
        <dbReference type="Proteomes" id="UP001283361"/>
    </source>
</evidence>
<sequence>MKKNVGTCDVLDIPGSYLMQTAFGGDFVAIKDYIETKQGQIYRTCQINLIHSCDDFLIGGSDLLIKFYRGLVDIRDNEGNSTGFYDLLIAFLVRDTRFLRFSS</sequence>
<dbReference type="Proteomes" id="UP001283361">
    <property type="component" value="Unassembled WGS sequence"/>
</dbReference>
<accession>A0AAE0YY30</accession>
<reference evidence="1" key="1">
    <citation type="journal article" date="2023" name="G3 (Bethesda)">
        <title>A reference genome for the long-term kleptoplast-retaining sea slug Elysia crispata morphotype clarki.</title>
        <authorList>
            <person name="Eastman K.E."/>
            <person name="Pendleton A.L."/>
            <person name="Shaikh M.A."/>
            <person name="Suttiyut T."/>
            <person name="Ogas R."/>
            <person name="Tomko P."/>
            <person name="Gavelis G."/>
            <person name="Widhalm J.R."/>
            <person name="Wisecaver J.H."/>
        </authorList>
    </citation>
    <scope>NUCLEOTIDE SEQUENCE</scope>
    <source>
        <strain evidence="1">ECLA1</strain>
    </source>
</reference>
<protein>
    <submittedName>
        <fullName evidence="1">Uncharacterized protein</fullName>
    </submittedName>
</protein>
<evidence type="ECO:0000313" key="1">
    <source>
        <dbReference type="EMBL" id="KAK3758621.1"/>
    </source>
</evidence>
<comment type="caution">
    <text evidence="1">The sequence shown here is derived from an EMBL/GenBank/DDBJ whole genome shotgun (WGS) entry which is preliminary data.</text>
</comment>